<dbReference type="PANTHER" id="PTHR36112">
    <property type="entry name" value="RIBOSOMAL RNA SMALL SUBUNIT METHYLTRANSFERASE J"/>
    <property type="match status" value="1"/>
</dbReference>
<dbReference type="GO" id="GO:0008990">
    <property type="term" value="F:rRNA (guanine-N2-)-methyltransferase activity"/>
    <property type="evidence" value="ECO:0007669"/>
    <property type="project" value="InterPro"/>
</dbReference>
<dbReference type="PANTHER" id="PTHR36112:SF1">
    <property type="entry name" value="RIBOSOMAL RNA SMALL SUBUNIT METHYLTRANSFERASE J"/>
    <property type="match status" value="1"/>
</dbReference>
<dbReference type="RefSeq" id="WP_162356440.1">
    <property type="nucleotide sequence ID" value="NZ_WMIB01000001.1"/>
</dbReference>
<dbReference type="Pfam" id="PF04445">
    <property type="entry name" value="SAM_MT"/>
    <property type="match status" value="1"/>
</dbReference>
<keyword evidence="2" id="KW-1185">Reference proteome</keyword>
<dbReference type="EMBL" id="WMIB01000001">
    <property type="protein sequence ID" value="MTH52080.1"/>
    <property type="molecule type" value="Genomic_DNA"/>
</dbReference>
<dbReference type="InterPro" id="IPR007536">
    <property type="entry name" value="16SrRNA_methylTrfase_J"/>
</dbReference>
<evidence type="ECO:0000313" key="2">
    <source>
        <dbReference type="Proteomes" id="UP000434639"/>
    </source>
</evidence>
<reference evidence="1 2" key="1">
    <citation type="journal article" date="2017" name="Int. J. Syst. Evol. Microbiol.">
        <title>Bacillus mangrovi sp. nov., isolated from a sediment sample from a mangrove forest.</title>
        <authorList>
            <person name="Gupta V."/>
            <person name="Singh P.K."/>
            <person name="Korpole S."/>
            <person name="Tanuku N.R.S."/>
            <person name="Pinnaka A.K."/>
        </authorList>
    </citation>
    <scope>NUCLEOTIDE SEQUENCE [LARGE SCALE GENOMIC DNA]</scope>
    <source>
        <strain evidence="1 2">KCTC 33872</strain>
    </source>
</reference>
<dbReference type="AlphaFoldDB" id="A0A7X2V368"/>
<accession>A0A7X2V368</accession>
<sequence length="257" mass="28404">MIITTVMKNQKAVEGAARELAAQLNSPFLLRDRQSVSSMLQKGEPVLIMGVDRMELFTDEQASPFYFHPNSSMFRVKRLLAGQSDPFIAAADLKEGSSLLDCTMGLASDSITAAFAAGEGGKVTAIEGSREMALIVKHGLKKWDTGIDAMNRAMARVEVQHADHLTYLKSCGDASFDTVYFDPMFEEAVSSEGIEPLKKLAVYSGLTDEVIAEARRVAKGRVVLKDHWKSSRFDRWGFQQIKRRSSSFHYGVLETGN</sequence>
<dbReference type="SUPFAM" id="SSF53335">
    <property type="entry name" value="S-adenosyl-L-methionine-dependent methyltransferases"/>
    <property type="match status" value="1"/>
</dbReference>
<dbReference type="Gene3D" id="3.40.50.150">
    <property type="entry name" value="Vaccinia Virus protein VP39"/>
    <property type="match status" value="1"/>
</dbReference>
<comment type="caution">
    <text evidence="1">The sequence shown here is derived from an EMBL/GenBank/DDBJ whole genome shotgun (WGS) entry which is preliminary data.</text>
</comment>
<dbReference type="InterPro" id="IPR029063">
    <property type="entry name" value="SAM-dependent_MTases_sf"/>
</dbReference>
<organism evidence="1 2">
    <name type="scientific">Metabacillus mangrovi</name>
    <dbReference type="NCBI Taxonomy" id="1491830"/>
    <lineage>
        <taxon>Bacteria</taxon>
        <taxon>Bacillati</taxon>
        <taxon>Bacillota</taxon>
        <taxon>Bacilli</taxon>
        <taxon>Bacillales</taxon>
        <taxon>Bacillaceae</taxon>
        <taxon>Metabacillus</taxon>
    </lineage>
</organism>
<evidence type="ECO:0000313" key="1">
    <source>
        <dbReference type="EMBL" id="MTH52080.1"/>
    </source>
</evidence>
<name>A0A7X2V368_9BACI</name>
<evidence type="ECO:0008006" key="3">
    <source>
        <dbReference type="Google" id="ProtNLM"/>
    </source>
</evidence>
<dbReference type="CDD" id="cd02440">
    <property type="entry name" value="AdoMet_MTases"/>
    <property type="match status" value="1"/>
</dbReference>
<dbReference type="Proteomes" id="UP000434639">
    <property type="component" value="Unassembled WGS sequence"/>
</dbReference>
<gene>
    <name evidence="1" type="ORF">GKZ89_01585</name>
</gene>
<protein>
    <recommendedName>
        <fullName evidence="3">Protein-L-IsoD(D-D) O-methyltransferase</fullName>
    </recommendedName>
</protein>
<proteinExistence type="predicted"/>